<name>A0A852W7V7_PSEA5</name>
<dbReference type="Pfam" id="PF00702">
    <property type="entry name" value="Hydrolase"/>
    <property type="match status" value="1"/>
</dbReference>
<dbReference type="Proteomes" id="UP000549695">
    <property type="component" value="Unassembled WGS sequence"/>
</dbReference>
<evidence type="ECO:0000313" key="1">
    <source>
        <dbReference type="EMBL" id="NYG04650.1"/>
    </source>
</evidence>
<keyword evidence="1" id="KW-0378">Hydrolase</keyword>
<dbReference type="GeneID" id="98054599"/>
<protein>
    <submittedName>
        <fullName evidence="1">HAD superfamily hydrolase (TIGR01509 family)</fullName>
    </submittedName>
</protein>
<dbReference type="Gene3D" id="1.10.150.240">
    <property type="entry name" value="Putative phosphatase, domain 2"/>
    <property type="match status" value="1"/>
</dbReference>
<sequence length="221" mass="23158">MPAILFGSISTLVDTSELQREAFNEAFSRHGLDWHWDREDYLAMLESNGGAQRIAEHAAATGETVDADAVHATKSEVFREKLRESGGTPRPGVRETIKAAHGRGVTVGLVTTTSRDNVDAVLDALGPDVTRTDFALLIDRAVVSAPKPDPAAYTHAIAALGETADSVVAIEDNVGGVASANGAGVRVVAFPNANTAGHDFSQATERVESLDDGALLAGVTR</sequence>
<dbReference type="InterPro" id="IPR044999">
    <property type="entry name" value="CbbY-like"/>
</dbReference>
<reference evidence="1 2" key="1">
    <citation type="submission" date="2020-07" db="EMBL/GenBank/DDBJ databases">
        <title>Sequencing the genomes of 1000 actinobacteria strains.</title>
        <authorList>
            <person name="Klenk H.-P."/>
        </authorList>
    </citation>
    <scope>NUCLEOTIDE SEQUENCE [LARGE SCALE GENOMIC DNA]</scope>
    <source>
        <strain evidence="1 2">DSM 44749</strain>
    </source>
</reference>
<dbReference type="InterPro" id="IPR006439">
    <property type="entry name" value="HAD-SF_hydro_IA"/>
</dbReference>
<dbReference type="GO" id="GO:0016787">
    <property type="term" value="F:hydrolase activity"/>
    <property type="evidence" value="ECO:0007669"/>
    <property type="project" value="UniProtKB-KW"/>
</dbReference>
<proteinExistence type="predicted"/>
<dbReference type="NCBIfam" id="TIGR01509">
    <property type="entry name" value="HAD-SF-IA-v3"/>
    <property type="match status" value="1"/>
</dbReference>
<dbReference type="InterPro" id="IPR023214">
    <property type="entry name" value="HAD_sf"/>
</dbReference>
<dbReference type="AlphaFoldDB" id="A0A852W7V7"/>
<keyword evidence="2" id="KW-1185">Reference proteome</keyword>
<dbReference type="PANTHER" id="PTHR42896">
    <property type="entry name" value="XYLULOSE-1,5-BISPHOSPHATE (XUBP) PHOSPHATASE"/>
    <property type="match status" value="1"/>
</dbReference>
<dbReference type="PANTHER" id="PTHR42896:SF2">
    <property type="entry name" value="CBBY-LIKE PROTEIN"/>
    <property type="match status" value="1"/>
</dbReference>
<dbReference type="SUPFAM" id="SSF56784">
    <property type="entry name" value="HAD-like"/>
    <property type="match status" value="1"/>
</dbReference>
<accession>A0A852W7V7</accession>
<evidence type="ECO:0000313" key="2">
    <source>
        <dbReference type="Proteomes" id="UP000549695"/>
    </source>
</evidence>
<organism evidence="1 2">
    <name type="scientific">Pseudonocardia alni</name>
    <name type="common">Amycolata alni</name>
    <dbReference type="NCBI Taxonomy" id="33907"/>
    <lineage>
        <taxon>Bacteria</taxon>
        <taxon>Bacillati</taxon>
        <taxon>Actinomycetota</taxon>
        <taxon>Actinomycetes</taxon>
        <taxon>Pseudonocardiales</taxon>
        <taxon>Pseudonocardiaceae</taxon>
        <taxon>Pseudonocardia</taxon>
    </lineage>
</organism>
<dbReference type="InterPro" id="IPR023198">
    <property type="entry name" value="PGP-like_dom2"/>
</dbReference>
<gene>
    <name evidence="1" type="ORF">HDA37_004935</name>
</gene>
<dbReference type="InterPro" id="IPR036412">
    <property type="entry name" value="HAD-like_sf"/>
</dbReference>
<dbReference type="RefSeq" id="WP_179762375.1">
    <property type="nucleotide sequence ID" value="NZ_BAAAJZ010000007.1"/>
</dbReference>
<dbReference type="Gene3D" id="3.40.50.1000">
    <property type="entry name" value="HAD superfamily/HAD-like"/>
    <property type="match status" value="1"/>
</dbReference>
<comment type="caution">
    <text evidence="1">The sequence shown here is derived from an EMBL/GenBank/DDBJ whole genome shotgun (WGS) entry which is preliminary data.</text>
</comment>
<dbReference type="EMBL" id="JACCCZ010000001">
    <property type="protein sequence ID" value="NYG04650.1"/>
    <property type="molecule type" value="Genomic_DNA"/>
</dbReference>